<dbReference type="EMBL" id="FZOQ01000030">
    <property type="protein sequence ID" value="SNT19415.1"/>
    <property type="molecule type" value="Genomic_DNA"/>
</dbReference>
<evidence type="ECO:0000313" key="1">
    <source>
        <dbReference type="EMBL" id="SNT19415.1"/>
    </source>
</evidence>
<reference evidence="2" key="1">
    <citation type="submission" date="2017-06" db="EMBL/GenBank/DDBJ databases">
        <authorList>
            <person name="Varghese N."/>
            <person name="Submissions S."/>
        </authorList>
    </citation>
    <scope>NUCLEOTIDE SEQUENCE [LARGE SCALE GENOMIC DNA]</scope>
    <source>
        <strain evidence="2">NKM1</strain>
    </source>
</reference>
<dbReference type="AlphaFoldDB" id="A0A239KMY4"/>
<dbReference type="Proteomes" id="UP000198432">
    <property type="component" value="Unassembled WGS sequence"/>
</dbReference>
<organism evidence="1 2">
    <name type="scientific">Pontibacter ummariensis</name>
    <dbReference type="NCBI Taxonomy" id="1610492"/>
    <lineage>
        <taxon>Bacteria</taxon>
        <taxon>Pseudomonadati</taxon>
        <taxon>Bacteroidota</taxon>
        <taxon>Cytophagia</taxon>
        <taxon>Cytophagales</taxon>
        <taxon>Hymenobacteraceae</taxon>
        <taxon>Pontibacter</taxon>
    </lineage>
</organism>
<keyword evidence="2" id="KW-1185">Reference proteome</keyword>
<accession>A0A239KMY4</accession>
<proteinExistence type="predicted"/>
<sequence length="193" mass="22618">MCILYARLRLAHRLHQFVGTNQYKMKKRLLISLIMGTLLFSCKEKEEIEPSCCEESEQAVIMMHSFLQGLWSTESEVEKYYNKDGHLVYSDTSTSYVEYEYLYYGDSLKLFNSHTKEAYRGINFKVFFEDCKYYTRIGTHAHAPDMAPDDKLEIRPISSTSFVRIEGFPISVEYRPLFKGATRGEVVRVLERK</sequence>
<evidence type="ECO:0000313" key="2">
    <source>
        <dbReference type="Proteomes" id="UP000198432"/>
    </source>
</evidence>
<gene>
    <name evidence="1" type="ORF">SAMN06296052_13014</name>
</gene>
<protein>
    <submittedName>
        <fullName evidence="1">Uncharacterized protein</fullName>
    </submittedName>
</protein>
<name>A0A239KMY4_9BACT</name>